<protein>
    <recommendedName>
        <fullName evidence="6">DUF2786 domain-containing protein</fullName>
    </recommendedName>
</protein>
<dbReference type="InterPro" id="IPR055592">
    <property type="entry name" value="DUF7168"/>
</dbReference>
<feature type="compositionally biased region" description="Acidic residues" evidence="1">
    <location>
        <begin position="160"/>
        <end position="178"/>
    </location>
</feature>
<name>A0ABD3NV22_9STRA</name>
<evidence type="ECO:0000256" key="1">
    <source>
        <dbReference type="SAM" id="MobiDB-lite"/>
    </source>
</evidence>
<feature type="compositionally biased region" description="Polar residues" evidence="1">
    <location>
        <begin position="42"/>
        <end position="53"/>
    </location>
</feature>
<evidence type="ECO:0000313" key="5">
    <source>
        <dbReference type="Proteomes" id="UP001516023"/>
    </source>
</evidence>
<dbReference type="Proteomes" id="UP001516023">
    <property type="component" value="Unassembled WGS sequence"/>
</dbReference>
<comment type="caution">
    <text evidence="4">The sequence shown here is derived from an EMBL/GenBank/DDBJ whole genome shotgun (WGS) entry which is preliminary data.</text>
</comment>
<feature type="region of interest" description="Disordered" evidence="1">
    <location>
        <begin position="445"/>
        <end position="480"/>
    </location>
</feature>
<keyword evidence="5" id="KW-1185">Reference proteome</keyword>
<organism evidence="4 5">
    <name type="scientific">Cyclotella cryptica</name>
    <dbReference type="NCBI Taxonomy" id="29204"/>
    <lineage>
        <taxon>Eukaryota</taxon>
        <taxon>Sar</taxon>
        <taxon>Stramenopiles</taxon>
        <taxon>Ochrophyta</taxon>
        <taxon>Bacillariophyta</taxon>
        <taxon>Coscinodiscophyceae</taxon>
        <taxon>Thalassiosirophycidae</taxon>
        <taxon>Stephanodiscales</taxon>
        <taxon>Stephanodiscaceae</taxon>
        <taxon>Cyclotella</taxon>
    </lineage>
</organism>
<feature type="domain" description="DUF7168" evidence="3">
    <location>
        <begin position="346"/>
        <end position="420"/>
    </location>
</feature>
<dbReference type="InterPro" id="IPR024498">
    <property type="entry name" value="DUF2786"/>
</dbReference>
<accession>A0ABD3NV22</accession>
<sequence length="568" mass="64209">MTKEHDNRRSGARGRSPQDTNDNHNANDDSFTAHDSHASAGVATNKSRESTAPTVKDQVASHNNQGASARKAAAKRKQNNLRLDVHRAISQDIDSEIEDVTDQYVKKKQIRSSPPEIIEVGDVSSDEESCSGLKMRSSDARSVDKAHGAVHDKEHGQEKDDTEDECSSDGNDDSESDIEDVTEFMLEKRKEELLAVMSRAIDLVDLDDEYAVDHGGPFEVLIGEEDIPTCPGKNCTTGREDESKYSGDEPGENNVDHTIKQRIIELLNTGFHPKFKQKFEEKEAQNAMKLARRLMERYNLDQSVFLQERGDKSLNDFSTTNDETNCPSALRGGIVNVSIRNRKKGTALTSLSPWMEFLVHPICSNFHVDAFKSISRATKYKEGECTISFYGIKTNAQLAAYAYKISIQRISVKTRAVKKPRLRDALRIANWLDFKVKAGLRKEEERRKSKLNKARRAAKSYEDSDDNEESSAEDESDSNKSIHLTLEQLERENTVQLALIDHRKRIAEDILKVSQFLCFFFFSSVPTRYFPLITCLCQNITQTPLRSMLKYVLVESVSLFRVNIHAYD</sequence>
<evidence type="ECO:0000259" key="3">
    <source>
        <dbReference type="Pfam" id="PF23771"/>
    </source>
</evidence>
<dbReference type="Pfam" id="PF10979">
    <property type="entry name" value="DUF2786"/>
    <property type="match status" value="1"/>
</dbReference>
<evidence type="ECO:0000313" key="4">
    <source>
        <dbReference type="EMBL" id="KAL3779261.1"/>
    </source>
</evidence>
<proteinExistence type="predicted"/>
<feature type="compositionally biased region" description="Basic and acidic residues" evidence="1">
    <location>
        <begin position="136"/>
        <end position="159"/>
    </location>
</feature>
<dbReference type="EMBL" id="JABMIG020000397">
    <property type="protein sequence ID" value="KAL3779261.1"/>
    <property type="molecule type" value="Genomic_DNA"/>
</dbReference>
<feature type="compositionally biased region" description="Basic residues" evidence="1">
    <location>
        <begin position="448"/>
        <end position="458"/>
    </location>
</feature>
<evidence type="ECO:0000259" key="2">
    <source>
        <dbReference type="Pfam" id="PF10979"/>
    </source>
</evidence>
<dbReference type="AlphaFoldDB" id="A0ABD3NV22"/>
<feature type="compositionally biased region" description="Basic and acidic residues" evidence="1">
    <location>
        <begin position="238"/>
        <end position="247"/>
    </location>
</feature>
<dbReference type="Pfam" id="PF23771">
    <property type="entry name" value="DUF7168"/>
    <property type="match status" value="1"/>
</dbReference>
<feature type="region of interest" description="Disordered" evidence="1">
    <location>
        <begin position="1"/>
        <end position="178"/>
    </location>
</feature>
<evidence type="ECO:0008006" key="6">
    <source>
        <dbReference type="Google" id="ProtNLM"/>
    </source>
</evidence>
<feature type="compositionally biased region" description="Basic and acidic residues" evidence="1">
    <location>
        <begin position="21"/>
        <end position="37"/>
    </location>
</feature>
<feature type="region of interest" description="Disordered" evidence="1">
    <location>
        <begin position="232"/>
        <end position="254"/>
    </location>
</feature>
<feature type="domain" description="DUF2786" evidence="2">
    <location>
        <begin position="281"/>
        <end position="302"/>
    </location>
</feature>
<reference evidence="4 5" key="1">
    <citation type="journal article" date="2020" name="G3 (Bethesda)">
        <title>Improved Reference Genome for Cyclotella cryptica CCMP332, a Model for Cell Wall Morphogenesis, Salinity Adaptation, and Lipid Production in Diatoms (Bacillariophyta).</title>
        <authorList>
            <person name="Roberts W.R."/>
            <person name="Downey K.M."/>
            <person name="Ruck E.C."/>
            <person name="Traller J.C."/>
            <person name="Alverson A.J."/>
        </authorList>
    </citation>
    <scope>NUCLEOTIDE SEQUENCE [LARGE SCALE GENOMIC DNA]</scope>
    <source>
        <strain evidence="4 5">CCMP332</strain>
    </source>
</reference>
<feature type="compositionally biased region" description="Acidic residues" evidence="1">
    <location>
        <begin position="463"/>
        <end position="476"/>
    </location>
</feature>
<gene>
    <name evidence="4" type="ORF">HJC23_009198</name>
</gene>